<evidence type="ECO:0000313" key="1">
    <source>
        <dbReference type="EMBL" id="OAE35214.1"/>
    </source>
</evidence>
<protein>
    <submittedName>
        <fullName evidence="1">Uncharacterized protein</fullName>
    </submittedName>
</protein>
<dbReference type="AlphaFoldDB" id="A0A176WQV9"/>
<name>A0A176WQV9_MARPO</name>
<reference evidence="1" key="1">
    <citation type="submission" date="2016-03" db="EMBL/GenBank/DDBJ databases">
        <title>Mechanisms controlling the formation of the plant cell surface in tip-growing cells are functionally conserved among land plants.</title>
        <authorList>
            <person name="Honkanen S."/>
            <person name="Jones V.A."/>
            <person name="Morieri G."/>
            <person name="Champion C."/>
            <person name="Hetherington A.J."/>
            <person name="Kelly S."/>
            <person name="Saint-Marcoux D."/>
            <person name="Proust H."/>
            <person name="Prescott H."/>
            <person name="Dolan L."/>
        </authorList>
    </citation>
    <scope>NUCLEOTIDE SEQUENCE [LARGE SCALE GENOMIC DNA]</scope>
    <source>
        <tissue evidence="1">Whole gametophyte</tissue>
    </source>
</reference>
<accession>A0A176WQV9</accession>
<keyword evidence="2" id="KW-1185">Reference proteome</keyword>
<comment type="caution">
    <text evidence="1">The sequence shown here is derived from an EMBL/GenBank/DDBJ whole genome shotgun (WGS) entry which is preliminary data.</text>
</comment>
<dbReference type="Proteomes" id="UP000077202">
    <property type="component" value="Unassembled WGS sequence"/>
</dbReference>
<dbReference type="EMBL" id="LVLJ01000227">
    <property type="protein sequence ID" value="OAE35214.1"/>
    <property type="molecule type" value="Genomic_DNA"/>
</dbReference>
<gene>
    <name evidence="1" type="ORF">AXG93_4391s1000</name>
</gene>
<evidence type="ECO:0000313" key="2">
    <source>
        <dbReference type="Proteomes" id="UP000077202"/>
    </source>
</evidence>
<proteinExistence type="predicted"/>
<organism evidence="1 2">
    <name type="scientific">Marchantia polymorpha subsp. ruderalis</name>
    <dbReference type="NCBI Taxonomy" id="1480154"/>
    <lineage>
        <taxon>Eukaryota</taxon>
        <taxon>Viridiplantae</taxon>
        <taxon>Streptophyta</taxon>
        <taxon>Embryophyta</taxon>
        <taxon>Marchantiophyta</taxon>
        <taxon>Marchantiopsida</taxon>
        <taxon>Marchantiidae</taxon>
        <taxon>Marchantiales</taxon>
        <taxon>Marchantiaceae</taxon>
        <taxon>Marchantia</taxon>
    </lineage>
</organism>
<sequence length="109" mass="13000">MKKLQDDWSHMQKEWAEGKRELEVERSHSRDLIFSRDKAVKDATDRIEASGKELADAIKTMEDTMQLNRRNQLLIDETEALKKEQQQWKSDMEELQIISLKKRKLQTEL</sequence>